<feature type="region of interest" description="Disordered" evidence="1">
    <location>
        <begin position="84"/>
        <end position="104"/>
    </location>
</feature>
<organism evidence="2 3">
    <name type="scientific">Haemonchus placei</name>
    <name type="common">Barber's pole worm</name>
    <dbReference type="NCBI Taxonomy" id="6290"/>
    <lineage>
        <taxon>Eukaryota</taxon>
        <taxon>Metazoa</taxon>
        <taxon>Ecdysozoa</taxon>
        <taxon>Nematoda</taxon>
        <taxon>Chromadorea</taxon>
        <taxon>Rhabditida</taxon>
        <taxon>Rhabditina</taxon>
        <taxon>Rhabditomorpha</taxon>
        <taxon>Strongyloidea</taxon>
        <taxon>Trichostrongylidae</taxon>
        <taxon>Haemonchus</taxon>
    </lineage>
</organism>
<evidence type="ECO:0000313" key="3">
    <source>
        <dbReference type="Proteomes" id="UP000268014"/>
    </source>
</evidence>
<dbReference type="EMBL" id="UZAF01017081">
    <property type="protein sequence ID" value="VDO37726.1"/>
    <property type="molecule type" value="Genomic_DNA"/>
</dbReference>
<protein>
    <submittedName>
        <fullName evidence="2">Uncharacterized protein</fullName>
    </submittedName>
</protein>
<evidence type="ECO:0000256" key="1">
    <source>
        <dbReference type="SAM" id="MobiDB-lite"/>
    </source>
</evidence>
<name>A0A3P7US16_HAEPC</name>
<accession>A0A3P7US16</accession>
<reference evidence="2 3" key="1">
    <citation type="submission" date="2018-11" db="EMBL/GenBank/DDBJ databases">
        <authorList>
            <consortium name="Pathogen Informatics"/>
        </authorList>
    </citation>
    <scope>NUCLEOTIDE SEQUENCE [LARGE SCALE GENOMIC DNA]</scope>
    <source>
        <strain evidence="2 3">MHpl1</strain>
    </source>
</reference>
<gene>
    <name evidence="2" type="ORF">HPLM_LOCUS9519</name>
</gene>
<proteinExistence type="predicted"/>
<sequence length="104" mass="12290">MRCIQIVSGGRRDGWIMHRRKHRSTKIRSLFGILTVCDKSLEKMPLYYDLKLLLALLLFVEPCRLVDRIKDLLQTKNKQESRIFNEKEMGTFRKSTGSPRPERP</sequence>
<dbReference type="Proteomes" id="UP000268014">
    <property type="component" value="Unassembled WGS sequence"/>
</dbReference>
<dbReference type="OrthoDB" id="5871872at2759"/>
<keyword evidence="3" id="KW-1185">Reference proteome</keyword>
<evidence type="ECO:0000313" key="2">
    <source>
        <dbReference type="EMBL" id="VDO37726.1"/>
    </source>
</evidence>
<dbReference type="AlphaFoldDB" id="A0A3P7US16"/>